<dbReference type="PROSITE" id="PS00108">
    <property type="entry name" value="PROTEIN_KINASE_ST"/>
    <property type="match status" value="1"/>
</dbReference>
<dbReference type="GO" id="GO:0005524">
    <property type="term" value="F:ATP binding"/>
    <property type="evidence" value="ECO:0007669"/>
    <property type="project" value="UniProtKB-UniRule"/>
</dbReference>
<keyword evidence="3" id="KW-0808">Transferase</keyword>
<dbReference type="Pfam" id="PF13499">
    <property type="entry name" value="EF-hand_7"/>
    <property type="match status" value="2"/>
</dbReference>
<evidence type="ECO:0000256" key="6">
    <source>
        <dbReference type="ARBA" id="ARBA00022741"/>
    </source>
</evidence>
<evidence type="ECO:0000256" key="8">
    <source>
        <dbReference type="ARBA" id="ARBA00022837"/>
    </source>
</evidence>
<dbReference type="InterPro" id="IPR050205">
    <property type="entry name" value="CDPK_Ser/Thr_kinases"/>
</dbReference>
<sequence>MGNCFSSGDKKPQNQPPSSTPFKTQQRQNGTPSEKPPPLPPDSVRKPKLTHVGSILKRDVETLDDHYIRGKELGRGQFGITYLCTHMETREQYACKSISKKRKICTKEDAEDVRREIAIMHHLSGHENIVSMKESYEDKENVHLVMEVCTGGELFDHIIEMGHLSERRAAKTFRSIMTVVAQSHALGVMHRDLKPENFLLKDKSSDAAVKATDWGLSVFFAPGQKYKDIVGSAYYVAPEVLKKNYGPEIDVWSAGVILYILLSGVPPFWAETEGGIFEAVRRGVYDLNAKPWDKISNTAKDLIRKLLVHDPKKRLTAAEALQHRWLRAPGDQSDTVLDDTVLTRLKKLSGMNKLKKMALNVIAKNMHSHEIEGLRALFVTFDEDKSGAITVEEMRTGLKTMGSQLSEKELEEIMANADIDGDGQISYEEFIASTMHMSKLNTEENLWHAFQTFDTDDSGFITPDELRDALERHHMNVDSMDEILRDVDQDGDGRIDYNEFVALMRYGLGGGQGLDLANINVQI</sequence>
<dbReference type="Gene3D" id="3.30.200.20">
    <property type="entry name" value="Phosphorylase Kinase, domain 1"/>
    <property type="match status" value="1"/>
</dbReference>
<dbReference type="SMART" id="SM00220">
    <property type="entry name" value="S_TKc"/>
    <property type="match status" value="1"/>
</dbReference>
<dbReference type="InterPro" id="IPR008271">
    <property type="entry name" value="Ser/Thr_kinase_AS"/>
</dbReference>
<dbReference type="PROSITE" id="PS00018">
    <property type="entry name" value="EF_HAND_1"/>
    <property type="match status" value="4"/>
</dbReference>
<evidence type="ECO:0000256" key="2">
    <source>
        <dbReference type="ARBA" id="ARBA00022527"/>
    </source>
</evidence>
<reference evidence="17" key="1">
    <citation type="submission" date="2021-01" db="EMBL/GenBank/DDBJ databases">
        <authorList>
            <person name="Corre E."/>
            <person name="Pelletier E."/>
            <person name="Niang G."/>
            <person name="Scheremetjew M."/>
            <person name="Finn R."/>
            <person name="Kale V."/>
            <person name="Holt S."/>
            <person name="Cochrane G."/>
            <person name="Meng A."/>
            <person name="Brown T."/>
            <person name="Cohen L."/>
        </authorList>
    </citation>
    <scope>NUCLEOTIDE SEQUENCE</scope>
    <source>
        <strain evidence="17">CCMP722</strain>
    </source>
</reference>
<dbReference type="CDD" id="cd00051">
    <property type="entry name" value="EFh"/>
    <property type="match status" value="2"/>
</dbReference>
<evidence type="ECO:0000256" key="9">
    <source>
        <dbReference type="ARBA" id="ARBA00022840"/>
    </source>
</evidence>
<dbReference type="EMBL" id="HBFA01024385">
    <property type="protein sequence ID" value="CAD8674764.1"/>
    <property type="molecule type" value="Transcribed_RNA"/>
</dbReference>
<dbReference type="Gene3D" id="1.10.510.10">
    <property type="entry name" value="Transferase(Phosphotransferase) domain 1"/>
    <property type="match status" value="1"/>
</dbReference>
<dbReference type="SUPFAM" id="SSF56112">
    <property type="entry name" value="Protein kinase-like (PK-like)"/>
    <property type="match status" value="1"/>
</dbReference>
<dbReference type="InterPro" id="IPR017441">
    <property type="entry name" value="Protein_kinase_ATP_BS"/>
</dbReference>
<keyword evidence="9 13" id="KW-0067">ATP-binding</keyword>
<dbReference type="PROSITE" id="PS50011">
    <property type="entry name" value="PROTEIN_KINASE_DOM"/>
    <property type="match status" value="1"/>
</dbReference>
<dbReference type="PROSITE" id="PS50222">
    <property type="entry name" value="EF_HAND_2"/>
    <property type="match status" value="4"/>
</dbReference>
<dbReference type="CDD" id="cd05117">
    <property type="entry name" value="STKc_CAMK"/>
    <property type="match status" value="1"/>
</dbReference>
<evidence type="ECO:0000256" key="1">
    <source>
        <dbReference type="ARBA" id="ARBA00012513"/>
    </source>
</evidence>
<feature type="compositionally biased region" description="Polar residues" evidence="14">
    <location>
        <begin position="20"/>
        <end position="32"/>
    </location>
</feature>
<dbReference type="Gene3D" id="1.10.238.10">
    <property type="entry name" value="EF-hand"/>
    <property type="match status" value="1"/>
</dbReference>
<dbReference type="InterPro" id="IPR002048">
    <property type="entry name" value="EF_hand_dom"/>
</dbReference>
<evidence type="ECO:0000256" key="10">
    <source>
        <dbReference type="ARBA" id="ARBA00024334"/>
    </source>
</evidence>
<feature type="domain" description="EF-hand" evidence="16">
    <location>
        <begin position="369"/>
        <end position="404"/>
    </location>
</feature>
<name>A0A7S0RDU7_9CHLO</name>
<feature type="domain" description="EF-hand" evidence="16">
    <location>
        <begin position="480"/>
        <end position="510"/>
    </location>
</feature>
<dbReference type="SUPFAM" id="SSF47473">
    <property type="entry name" value="EF-hand"/>
    <property type="match status" value="1"/>
</dbReference>
<dbReference type="InterPro" id="IPR000719">
    <property type="entry name" value="Prot_kinase_dom"/>
</dbReference>
<dbReference type="FunFam" id="3.30.200.20:FF:000004">
    <property type="entry name" value="Calcium-dependent protein kinase 1"/>
    <property type="match status" value="1"/>
</dbReference>
<keyword evidence="7" id="KW-0418">Kinase</keyword>
<comment type="catalytic activity">
    <reaction evidence="12">
        <text>L-seryl-[protein] + ATP = O-phospho-L-seryl-[protein] + ADP + H(+)</text>
        <dbReference type="Rhea" id="RHEA:17989"/>
        <dbReference type="Rhea" id="RHEA-COMP:9863"/>
        <dbReference type="Rhea" id="RHEA-COMP:11604"/>
        <dbReference type="ChEBI" id="CHEBI:15378"/>
        <dbReference type="ChEBI" id="CHEBI:29999"/>
        <dbReference type="ChEBI" id="CHEBI:30616"/>
        <dbReference type="ChEBI" id="CHEBI:83421"/>
        <dbReference type="ChEBI" id="CHEBI:456216"/>
        <dbReference type="EC" id="2.7.11.1"/>
    </reaction>
</comment>
<dbReference type="InterPro" id="IPR018247">
    <property type="entry name" value="EF_Hand_1_Ca_BS"/>
</dbReference>
<protein>
    <recommendedName>
        <fullName evidence="1">non-specific serine/threonine protein kinase</fullName>
        <ecNumber evidence="1">2.7.11.1</ecNumber>
    </recommendedName>
</protein>
<dbReference type="GO" id="GO:0005509">
    <property type="term" value="F:calcium ion binding"/>
    <property type="evidence" value="ECO:0007669"/>
    <property type="project" value="InterPro"/>
</dbReference>
<evidence type="ECO:0000256" key="14">
    <source>
        <dbReference type="SAM" id="MobiDB-lite"/>
    </source>
</evidence>
<dbReference type="InterPro" id="IPR011009">
    <property type="entry name" value="Kinase-like_dom_sf"/>
</dbReference>
<dbReference type="InterPro" id="IPR011992">
    <property type="entry name" value="EF-hand-dom_pair"/>
</dbReference>
<evidence type="ECO:0000259" key="15">
    <source>
        <dbReference type="PROSITE" id="PS50011"/>
    </source>
</evidence>
<dbReference type="EC" id="2.7.11.1" evidence="1"/>
<feature type="domain" description="EF-hand" evidence="16">
    <location>
        <begin position="405"/>
        <end position="440"/>
    </location>
</feature>
<evidence type="ECO:0000256" key="5">
    <source>
        <dbReference type="ARBA" id="ARBA00022737"/>
    </source>
</evidence>
<comment type="similarity">
    <text evidence="10">Belongs to the protein kinase superfamily. Ser/Thr protein kinase family. CDPK subfamily.</text>
</comment>
<evidence type="ECO:0000256" key="4">
    <source>
        <dbReference type="ARBA" id="ARBA00022723"/>
    </source>
</evidence>
<keyword evidence="5" id="KW-0677">Repeat</keyword>
<keyword evidence="2" id="KW-0723">Serine/threonine-protein kinase</keyword>
<evidence type="ECO:0000256" key="3">
    <source>
        <dbReference type="ARBA" id="ARBA00022679"/>
    </source>
</evidence>
<dbReference type="SMART" id="SM00054">
    <property type="entry name" value="EFh"/>
    <property type="match status" value="4"/>
</dbReference>
<feature type="domain" description="Protein kinase" evidence="15">
    <location>
        <begin position="67"/>
        <end position="326"/>
    </location>
</feature>
<feature type="binding site" evidence="13">
    <location>
        <position position="96"/>
    </location>
    <ligand>
        <name>ATP</name>
        <dbReference type="ChEBI" id="CHEBI:30616"/>
    </ligand>
</feature>
<dbReference type="FunFam" id="1.10.238.10:FF:000001">
    <property type="entry name" value="Calmodulin 1"/>
    <property type="match status" value="1"/>
</dbReference>
<gene>
    <name evidence="17" type="ORF">POBO1169_LOCUS12392</name>
</gene>
<evidence type="ECO:0000256" key="12">
    <source>
        <dbReference type="ARBA" id="ARBA00048679"/>
    </source>
</evidence>
<dbReference type="PANTHER" id="PTHR24349">
    <property type="entry name" value="SERINE/THREONINE-PROTEIN KINASE"/>
    <property type="match status" value="1"/>
</dbReference>
<comment type="catalytic activity">
    <reaction evidence="11">
        <text>L-threonyl-[protein] + ATP = O-phospho-L-threonyl-[protein] + ADP + H(+)</text>
        <dbReference type="Rhea" id="RHEA:46608"/>
        <dbReference type="Rhea" id="RHEA-COMP:11060"/>
        <dbReference type="Rhea" id="RHEA-COMP:11605"/>
        <dbReference type="ChEBI" id="CHEBI:15378"/>
        <dbReference type="ChEBI" id="CHEBI:30013"/>
        <dbReference type="ChEBI" id="CHEBI:30616"/>
        <dbReference type="ChEBI" id="CHEBI:61977"/>
        <dbReference type="ChEBI" id="CHEBI:456216"/>
        <dbReference type="EC" id="2.7.11.1"/>
    </reaction>
</comment>
<dbReference type="PROSITE" id="PS00107">
    <property type="entry name" value="PROTEIN_KINASE_ATP"/>
    <property type="match status" value="1"/>
</dbReference>
<dbReference type="GO" id="GO:0004674">
    <property type="term" value="F:protein serine/threonine kinase activity"/>
    <property type="evidence" value="ECO:0007669"/>
    <property type="project" value="UniProtKB-KW"/>
</dbReference>
<dbReference type="FunFam" id="1.10.510.10:FF:000178">
    <property type="entry name" value="Calcium-dependent protein kinase 5"/>
    <property type="match status" value="1"/>
</dbReference>
<keyword evidence="6 13" id="KW-0547">Nucleotide-binding</keyword>
<keyword evidence="4" id="KW-0479">Metal-binding</keyword>
<evidence type="ECO:0000313" key="17">
    <source>
        <dbReference type="EMBL" id="CAD8674764.1"/>
    </source>
</evidence>
<feature type="domain" description="EF-hand" evidence="16">
    <location>
        <begin position="441"/>
        <end position="476"/>
    </location>
</feature>
<organism evidence="17">
    <name type="scientific">Pyramimonas obovata</name>
    <dbReference type="NCBI Taxonomy" id="1411642"/>
    <lineage>
        <taxon>Eukaryota</taxon>
        <taxon>Viridiplantae</taxon>
        <taxon>Chlorophyta</taxon>
        <taxon>Pyramimonadophyceae</taxon>
        <taxon>Pyramimonadales</taxon>
        <taxon>Pyramimonadaceae</taxon>
        <taxon>Pyramimonas</taxon>
        <taxon>Pyramimonas incertae sedis</taxon>
    </lineage>
</organism>
<keyword evidence="8" id="KW-0106">Calcium</keyword>
<evidence type="ECO:0000256" key="7">
    <source>
        <dbReference type="ARBA" id="ARBA00022777"/>
    </source>
</evidence>
<accession>A0A7S0RDU7</accession>
<evidence type="ECO:0000256" key="13">
    <source>
        <dbReference type="PROSITE-ProRule" id="PRU10141"/>
    </source>
</evidence>
<dbReference type="AlphaFoldDB" id="A0A7S0RDU7"/>
<proteinExistence type="inferred from homology"/>
<dbReference type="FunFam" id="1.10.238.10:FF:000003">
    <property type="entry name" value="Calmodulin A"/>
    <property type="match status" value="1"/>
</dbReference>
<evidence type="ECO:0000259" key="16">
    <source>
        <dbReference type="PROSITE" id="PS50222"/>
    </source>
</evidence>
<dbReference type="Pfam" id="PF00069">
    <property type="entry name" value="Pkinase"/>
    <property type="match status" value="1"/>
</dbReference>
<evidence type="ECO:0000256" key="11">
    <source>
        <dbReference type="ARBA" id="ARBA00047899"/>
    </source>
</evidence>
<feature type="region of interest" description="Disordered" evidence="14">
    <location>
        <begin position="1"/>
        <end position="52"/>
    </location>
</feature>